<dbReference type="RefSeq" id="WP_243359353.1">
    <property type="nucleotide sequence ID" value="NZ_JALGBH010000001.1"/>
</dbReference>
<accession>A0ABS9ZUY5</accession>
<protein>
    <submittedName>
        <fullName evidence="2">Uncharacterized protein</fullName>
    </submittedName>
</protein>
<evidence type="ECO:0000313" key="3">
    <source>
        <dbReference type="Proteomes" id="UP001165460"/>
    </source>
</evidence>
<proteinExistence type="predicted"/>
<dbReference type="EMBL" id="JALGBH010000001">
    <property type="protein sequence ID" value="MCJ0741834.1"/>
    <property type="molecule type" value="Genomic_DNA"/>
</dbReference>
<organism evidence="2 3">
    <name type="scientific">Pedobacter montanisoli</name>
    <dbReference type="NCBI Taxonomy" id="2923277"/>
    <lineage>
        <taxon>Bacteria</taxon>
        <taxon>Pseudomonadati</taxon>
        <taxon>Bacteroidota</taxon>
        <taxon>Sphingobacteriia</taxon>
        <taxon>Sphingobacteriales</taxon>
        <taxon>Sphingobacteriaceae</taxon>
        <taxon>Pedobacter</taxon>
    </lineage>
</organism>
<evidence type="ECO:0000313" key="2">
    <source>
        <dbReference type="EMBL" id="MCJ0741834.1"/>
    </source>
</evidence>
<reference evidence="2" key="1">
    <citation type="submission" date="2022-03" db="EMBL/GenBank/DDBJ databases">
        <authorList>
            <person name="Woo C.Y."/>
        </authorList>
    </citation>
    <scope>NUCLEOTIDE SEQUENCE</scope>
    <source>
        <strain evidence="2">CYS-01</strain>
    </source>
</reference>
<keyword evidence="3" id="KW-1185">Reference proteome</keyword>
<gene>
    <name evidence="2" type="ORF">MMF97_03845</name>
</gene>
<feature type="chain" id="PRO_5046193252" evidence="1">
    <location>
        <begin position="22"/>
        <end position="219"/>
    </location>
</feature>
<feature type="signal peptide" evidence="1">
    <location>
        <begin position="1"/>
        <end position="21"/>
    </location>
</feature>
<keyword evidence="1" id="KW-0732">Signal</keyword>
<sequence>MKKVFVLILFFALGKSSFAQLQQKVRISGDPMLIKSVKGIDLDIEGNPFLYDKWMNATIVFKDSTFKNMQAEIKYNVMSSEVLVKTENGSEGVFREPIKEFILKNDGKLKVFRDGFTGAGLKNEQFAEVLYDGKIKFLKLLQKDIIETKGYNTAVVSKKIDQNVKYFFVQNGKVTDVKLNDRSVLDYLNSNDASNYVKENKLNLKKENDIISLLRNIFK</sequence>
<comment type="caution">
    <text evidence="2">The sequence shown here is derived from an EMBL/GenBank/DDBJ whole genome shotgun (WGS) entry which is preliminary data.</text>
</comment>
<dbReference type="Proteomes" id="UP001165460">
    <property type="component" value="Unassembled WGS sequence"/>
</dbReference>
<name>A0ABS9ZUY5_9SPHI</name>
<evidence type="ECO:0000256" key="1">
    <source>
        <dbReference type="SAM" id="SignalP"/>
    </source>
</evidence>